<evidence type="ECO:0000256" key="7">
    <source>
        <dbReference type="ARBA" id="ARBA00023295"/>
    </source>
</evidence>
<evidence type="ECO:0000256" key="5">
    <source>
        <dbReference type="ARBA" id="ARBA00023001"/>
    </source>
</evidence>
<evidence type="ECO:0000256" key="3">
    <source>
        <dbReference type="ARBA" id="ARBA00012601"/>
    </source>
</evidence>
<comment type="catalytic activity">
    <reaction evidence="1">
        <text>Endohydrolysis of (1-&gt;4)-beta-D-glucosidic linkages in cellulose, lichenin and cereal beta-D-glucans.</text>
        <dbReference type="EC" id="3.2.1.4"/>
    </reaction>
</comment>
<dbReference type="InterPro" id="IPR036908">
    <property type="entry name" value="RlpA-like_sf"/>
</dbReference>
<evidence type="ECO:0000313" key="12">
    <source>
        <dbReference type="EMBL" id="PJJ41348.1"/>
    </source>
</evidence>
<keyword evidence="7" id="KW-0326">Glycosidase</keyword>
<proteinExistence type="inferred from homology"/>
<dbReference type="EMBL" id="PGEX01000001">
    <property type="protein sequence ID" value="PJJ41348.1"/>
    <property type="molecule type" value="Genomic_DNA"/>
</dbReference>
<protein>
    <recommendedName>
        <fullName evidence="3">cellulase</fullName>
        <ecNumber evidence="3">3.2.1.4</ecNumber>
    </recommendedName>
</protein>
<keyword evidence="10" id="KW-0732">Signal</keyword>
<evidence type="ECO:0000259" key="11">
    <source>
        <dbReference type="Pfam" id="PF02015"/>
    </source>
</evidence>
<dbReference type="EC" id="3.2.1.4" evidence="3"/>
<sequence>MKFPFAKAALLVCAAVFTWNCSSDSSSGLDPADASSSSAAITADPSATLVATVTVGEIYSDMTVRDASGNVIGTFDSATGTITLIDGSVVDTNGTVISGPTSSAATGDITSSATTGDVTSSASGDIASSSSEAVETVSSSSTAGFSGSGVMDPSGYEVPVLNSLLNNGATGWSSRYWDACKPHCSWPGNVDTTSEATYQASYTTARNCNIHDVEIPTYTLSYNVQQYWMGYQGTTSACSSDRGGGSSGAFACTDMAPVAVNDTLSYGFVAAPGSGNAGCGKCYHIQFNGGNHANDVKATHKALAGKHMIVMASNIGYDVEEGQFDMMVPGGGVGLYDALSTMVSGSNVQWGAQYGGFLTYCQQSLGYDNTVAKYQECVKDMCAAAFTGYDNLLKGCNWFADWYMAADNPTYNWEEIECPQYLIDKYKTTINTTKDTRIAWKDDWSTYTGGALDTLECLSDSYPQGCNK</sequence>
<dbReference type="GO" id="GO:0008810">
    <property type="term" value="F:cellulase activity"/>
    <property type="evidence" value="ECO:0007669"/>
    <property type="project" value="UniProtKB-EC"/>
</dbReference>
<dbReference type="AlphaFoldDB" id="A0A2M9A6R9"/>
<feature type="compositionally biased region" description="Polar residues" evidence="9">
    <location>
        <begin position="100"/>
        <end position="119"/>
    </location>
</feature>
<keyword evidence="4 12" id="KW-0378">Hydrolase</keyword>
<dbReference type="PANTHER" id="PTHR39730:SF1">
    <property type="entry name" value="ENDOGLUCANASE 1"/>
    <property type="match status" value="1"/>
</dbReference>
<feature type="signal peptide" evidence="10">
    <location>
        <begin position="1"/>
        <end position="23"/>
    </location>
</feature>
<keyword evidence="13" id="KW-1185">Reference proteome</keyword>
<evidence type="ECO:0000313" key="13">
    <source>
        <dbReference type="Proteomes" id="UP000231134"/>
    </source>
</evidence>
<evidence type="ECO:0000256" key="6">
    <source>
        <dbReference type="ARBA" id="ARBA00023277"/>
    </source>
</evidence>
<name>A0A2M9A6R9_9BACT</name>
<evidence type="ECO:0000256" key="10">
    <source>
        <dbReference type="SAM" id="SignalP"/>
    </source>
</evidence>
<evidence type="ECO:0000256" key="1">
    <source>
        <dbReference type="ARBA" id="ARBA00000966"/>
    </source>
</evidence>
<dbReference type="PANTHER" id="PTHR39730">
    <property type="entry name" value="ENDOGLUCANASE 1"/>
    <property type="match status" value="1"/>
</dbReference>
<evidence type="ECO:0000256" key="8">
    <source>
        <dbReference type="ARBA" id="ARBA00023326"/>
    </source>
</evidence>
<organism evidence="12 13">
    <name type="scientific">Hallerella succinigenes</name>
    <dbReference type="NCBI Taxonomy" id="1896222"/>
    <lineage>
        <taxon>Bacteria</taxon>
        <taxon>Pseudomonadati</taxon>
        <taxon>Fibrobacterota</taxon>
        <taxon>Fibrobacteria</taxon>
        <taxon>Fibrobacterales</taxon>
        <taxon>Fibrobacteraceae</taxon>
        <taxon>Hallerella</taxon>
    </lineage>
</organism>
<dbReference type="Proteomes" id="UP000231134">
    <property type="component" value="Unassembled WGS sequence"/>
</dbReference>
<feature type="domain" description="Glycosyl hydrolases family 45 active site" evidence="11">
    <location>
        <begin position="171"/>
        <end position="425"/>
    </location>
</feature>
<gene>
    <name evidence="12" type="ORF">BGX16_1312</name>
</gene>
<feature type="region of interest" description="Disordered" evidence="9">
    <location>
        <begin position="100"/>
        <end position="133"/>
    </location>
</feature>
<dbReference type="InterPro" id="IPR052288">
    <property type="entry name" value="GH45_Enzymes"/>
</dbReference>
<dbReference type="GO" id="GO:0030245">
    <property type="term" value="P:cellulose catabolic process"/>
    <property type="evidence" value="ECO:0007669"/>
    <property type="project" value="UniProtKB-KW"/>
</dbReference>
<feature type="chain" id="PRO_5014734623" description="cellulase" evidence="10">
    <location>
        <begin position="24"/>
        <end position="468"/>
    </location>
</feature>
<comment type="similarity">
    <text evidence="2">Belongs to the glycosyl hydrolase 45 (cellulase K) family.</text>
</comment>
<keyword evidence="6" id="KW-0119">Carbohydrate metabolism</keyword>
<dbReference type="RefSeq" id="WP_100425328.1">
    <property type="nucleotide sequence ID" value="NZ_PGEX01000001.1"/>
</dbReference>
<evidence type="ECO:0000256" key="4">
    <source>
        <dbReference type="ARBA" id="ARBA00022801"/>
    </source>
</evidence>
<dbReference type="Pfam" id="PF02015">
    <property type="entry name" value="Glyco_hydro_45"/>
    <property type="match status" value="1"/>
</dbReference>
<evidence type="ECO:0000256" key="2">
    <source>
        <dbReference type="ARBA" id="ARBA00007793"/>
    </source>
</evidence>
<reference evidence="12 13" key="1">
    <citation type="submission" date="2017-11" db="EMBL/GenBank/DDBJ databases">
        <title>Animal gut microbial communities from fecal samples from Wisconsin, USA.</title>
        <authorList>
            <person name="Neumann A."/>
        </authorList>
    </citation>
    <scope>NUCLEOTIDE SEQUENCE [LARGE SCALE GENOMIC DNA]</scope>
    <source>
        <strain evidence="12 13">UWS3</strain>
    </source>
</reference>
<dbReference type="Gene3D" id="2.40.40.10">
    <property type="entry name" value="RlpA-like domain"/>
    <property type="match status" value="1"/>
</dbReference>
<dbReference type="SUPFAM" id="SSF50685">
    <property type="entry name" value="Barwin-like endoglucanases"/>
    <property type="match status" value="1"/>
</dbReference>
<keyword evidence="5" id="KW-0136">Cellulose degradation</keyword>
<dbReference type="InterPro" id="IPR000334">
    <property type="entry name" value="Glyco_hydro_45"/>
</dbReference>
<feature type="compositionally biased region" description="Low complexity" evidence="9">
    <location>
        <begin position="120"/>
        <end position="133"/>
    </location>
</feature>
<evidence type="ECO:0000256" key="9">
    <source>
        <dbReference type="SAM" id="MobiDB-lite"/>
    </source>
</evidence>
<keyword evidence="8" id="KW-0624">Polysaccharide degradation</keyword>
<comment type="caution">
    <text evidence="12">The sequence shown here is derived from an EMBL/GenBank/DDBJ whole genome shotgun (WGS) entry which is preliminary data.</text>
</comment>
<accession>A0A2M9A6R9</accession>
<dbReference type="OrthoDB" id="5696284at2"/>